<dbReference type="EMBL" id="HBHP01018427">
    <property type="protein sequence ID" value="CAD9766983.1"/>
    <property type="molecule type" value="Transcribed_RNA"/>
</dbReference>
<reference evidence="2" key="1">
    <citation type="submission" date="2021-01" db="EMBL/GenBank/DDBJ databases">
        <authorList>
            <person name="Corre E."/>
            <person name="Pelletier E."/>
            <person name="Niang G."/>
            <person name="Scheremetjew M."/>
            <person name="Finn R."/>
            <person name="Kale V."/>
            <person name="Holt S."/>
            <person name="Cochrane G."/>
            <person name="Meng A."/>
            <person name="Brown T."/>
            <person name="Cohen L."/>
        </authorList>
    </citation>
    <scope>NUCLEOTIDE SEQUENCE</scope>
    <source>
        <strain evidence="2">CCMP622</strain>
    </source>
</reference>
<dbReference type="AlphaFoldDB" id="A0A7S2XDQ9"/>
<feature type="signal peptide" evidence="1">
    <location>
        <begin position="1"/>
        <end position="24"/>
    </location>
</feature>
<proteinExistence type="predicted"/>
<protein>
    <submittedName>
        <fullName evidence="2">Uncharacterized protein</fullName>
    </submittedName>
</protein>
<sequence>MAPAAKPWVSVAVVALGLLCGCEGHAVENSDVNKHHRFSPLSAIKKAAGSVAKKLSGDSSVGAGDSSPVPKGKLETATDYDSFPVLGTEYSKWELNAQKLADPYHSTQPFWGDPPKEEYEGARHVRRYQGRTETKDWSLGLPANLHSMDEMQREDFPGLDILVNQAYWGHPAVDRKRAREG</sequence>
<dbReference type="PROSITE" id="PS51257">
    <property type="entry name" value="PROKAR_LIPOPROTEIN"/>
    <property type="match status" value="1"/>
</dbReference>
<name>A0A7S2XDQ9_9EUKA</name>
<evidence type="ECO:0000313" key="2">
    <source>
        <dbReference type="EMBL" id="CAD9766983.1"/>
    </source>
</evidence>
<evidence type="ECO:0000256" key="1">
    <source>
        <dbReference type="SAM" id="SignalP"/>
    </source>
</evidence>
<accession>A0A7S2XDQ9</accession>
<feature type="chain" id="PRO_5030709007" evidence="1">
    <location>
        <begin position="25"/>
        <end position="181"/>
    </location>
</feature>
<keyword evidence="1" id="KW-0732">Signal</keyword>
<organism evidence="2">
    <name type="scientific">Lotharella oceanica</name>
    <dbReference type="NCBI Taxonomy" id="641309"/>
    <lineage>
        <taxon>Eukaryota</taxon>
        <taxon>Sar</taxon>
        <taxon>Rhizaria</taxon>
        <taxon>Cercozoa</taxon>
        <taxon>Chlorarachniophyceae</taxon>
        <taxon>Lotharella</taxon>
    </lineage>
</organism>
<gene>
    <name evidence="2" type="ORF">LSP00402_LOCUS11459</name>
</gene>